<dbReference type="PANTHER" id="PTHR43537:SF24">
    <property type="entry name" value="GLUCONATE OPERON TRANSCRIPTIONAL REPRESSOR"/>
    <property type="match status" value="1"/>
</dbReference>
<dbReference type="SMART" id="SM00895">
    <property type="entry name" value="FCD"/>
    <property type="match status" value="1"/>
</dbReference>
<dbReference type="OrthoDB" id="4084810at2"/>
<name>A0A563E2I6_9MICO</name>
<dbReference type="AlphaFoldDB" id="A0A563E2I6"/>
<dbReference type="GO" id="GO:0003677">
    <property type="term" value="F:DNA binding"/>
    <property type="evidence" value="ECO:0007669"/>
    <property type="project" value="UniProtKB-KW"/>
</dbReference>
<dbReference type="SUPFAM" id="SSF48008">
    <property type="entry name" value="GntR ligand-binding domain-like"/>
    <property type="match status" value="1"/>
</dbReference>
<sequence>MSDTPRTAPAQSKSQVAYHVIKERIARNEYSPGYRLVLGRIAGELQMSVVPVREAIRRLEAETLVTYEPNVGAHVSMVDDTQYRHSMQTLGILEGAATALSAQLMTPEDVRAARQVNTQMTQGLEHFDPHAFTAQNQQFHSMLFTHCPNPRLLDLVTAEWGRLGNLRDSTFSFVPGRARGSVQEHETILRLIEDRAPVAEVEAAAREHRAATLAAFLAVEHPGAPTSASLDRHVIAP</sequence>
<accession>A0A563E2I6</accession>
<dbReference type="InterPro" id="IPR000524">
    <property type="entry name" value="Tscrpt_reg_HTH_GntR"/>
</dbReference>
<dbReference type="EMBL" id="VCQV01000010">
    <property type="protein sequence ID" value="TWP36605.1"/>
    <property type="molecule type" value="Genomic_DNA"/>
</dbReference>
<evidence type="ECO:0000259" key="4">
    <source>
        <dbReference type="PROSITE" id="PS50949"/>
    </source>
</evidence>
<dbReference type="InterPro" id="IPR011711">
    <property type="entry name" value="GntR_C"/>
</dbReference>
<dbReference type="InterPro" id="IPR036388">
    <property type="entry name" value="WH-like_DNA-bd_sf"/>
</dbReference>
<evidence type="ECO:0000313" key="6">
    <source>
        <dbReference type="Proteomes" id="UP000320244"/>
    </source>
</evidence>
<proteinExistence type="predicted"/>
<keyword evidence="6" id="KW-1185">Reference proteome</keyword>
<evidence type="ECO:0000256" key="3">
    <source>
        <dbReference type="ARBA" id="ARBA00023163"/>
    </source>
</evidence>
<dbReference type="PANTHER" id="PTHR43537">
    <property type="entry name" value="TRANSCRIPTIONAL REGULATOR, GNTR FAMILY"/>
    <property type="match status" value="1"/>
</dbReference>
<dbReference type="Proteomes" id="UP000320244">
    <property type="component" value="Unassembled WGS sequence"/>
</dbReference>
<dbReference type="Pfam" id="PF07729">
    <property type="entry name" value="FCD"/>
    <property type="match status" value="1"/>
</dbReference>
<dbReference type="SMART" id="SM00345">
    <property type="entry name" value="HTH_GNTR"/>
    <property type="match status" value="1"/>
</dbReference>
<dbReference type="SUPFAM" id="SSF46785">
    <property type="entry name" value="Winged helix' DNA-binding domain"/>
    <property type="match status" value="1"/>
</dbReference>
<dbReference type="Gene3D" id="1.10.10.10">
    <property type="entry name" value="Winged helix-like DNA-binding domain superfamily/Winged helix DNA-binding domain"/>
    <property type="match status" value="1"/>
</dbReference>
<keyword evidence="2" id="KW-0238">DNA-binding</keyword>
<dbReference type="PROSITE" id="PS50949">
    <property type="entry name" value="HTH_GNTR"/>
    <property type="match status" value="1"/>
</dbReference>
<keyword evidence="3" id="KW-0804">Transcription</keyword>
<dbReference type="InterPro" id="IPR036390">
    <property type="entry name" value="WH_DNA-bd_sf"/>
</dbReference>
<evidence type="ECO:0000313" key="5">
    <source>
        <dbReference type="EMBL" id="TWP36605.1"/>
    </source>
</evidence>
<reference evidence="5 6" key="1">
    <citation type="submission" date="2019-05" db="EMBL/GenBank/DDBJ databases">
        <authorList>
            <person name="Lee S.D."/>
        </authorList>
    </citation>
    <scope>NUCLEOTIDE SEQUENCE [LARGE SCALE GENOMIC DNA]</scope>
    <source>
        <strain evidence="5 6">C5-26</strain>
    </source>
</reference>
<reference evidence="5 6" key="2">
    <citation type="submission" date="2019-08" db="EMBL/GenBank/DDBJ databases">
        <title>Jejuicoccus antrihumi gen. nov., sp. nov., a new member of the family Dermacoccaceae isolated from a cave.</title>
        <authorList>
            <person name="Schumann P."/>
            <person name="Kim I.S."/>
        </authorList>
    </citation>
    <scope>NUCLEOTIDE SEQUENCE [LARGE SCALE GENOMIC DNA]</scope>
    <source>
        <strain evidence="5 6">C5-26</strain>
    </source>
</reference>
<feature type="domain" description="HTH gntR-type" evidence="4">
    <location>
        <begin position="11"/>
        <end position="78"/>
    </location>
</feature>
<dbReference type="Gene3D" id="1.20.120.530">
    <property type="entry name" value="GntR ligand-binding domain-like"/>
    <property type="match status" value="1"/>
</dbReference>
<keyword evidence="1" id="KW-0805">Transcription regulation</keyword>
<dbReference type="RefSeq" id="WP_146316446.1">
    <property type="nucleotide sequence ID" value="NZ_VCQV01000010.1"/>
</dbReference>
<evidence type="ECO:0000256" key="2">
    <source>
        <dbReference type="ARBA" id="ARBA00023125"/>
    </source>
</evidence>
<dbReference type="Pfam" id="PF00392">
    <property type="entry name" value="GntR"/>
    <property type="match status" value="1"/>
</dbReference>
<gene>
    <name evidence="5" type="ORF">FGL98_09050</name>
</gene>
<comment type="caution">
    <text evidence="5">The sequence shown here is derived from an EMBL/GenBank/DDBJ whole genome shotgun (WGS) entry which is preliminary data.</text>
</comment>
<dbReference type="GO" id="GO:0003700">
    <property type="term" value="F:DNA-binding transcription factor activity"/>
    <property type="evidence" value="ECO:0007669"/>
    <property type="project" value="InterPro"/>
</dbReference>
<protein>
    <submittedName>
        <fullName evidence="5">GntR family transcriptional regulator</fullName>
    </submittedName>
</protein>
<organism evidence="5 6">
    <name type="scientific">Leekyejoonella antrihumi</name>
    <dbReference type="NCBI Taxonomy" id="1660198"/>
    <lineage>
        <taxon>Bacteria</taxon>
        <taxon>Bacillati</taxon>
        <taxon>Actinomycetota</taxon>
        <taxon>Actinomycetes</taxon>
        <taxon>Micrococcales</taxon>
        <taxon>Dermacoccaceae</taxon>
        <taxon>Leekyejoonella</taxon>
    </lineage>
</organism>
<dbReference type="InterPro" id="IPR008920">
    <property type="entry name" value="TF_FadR/GntR_C"/>
</dbReference>
<evidence type="ECO:0000256" key="1">
    <source>
        <dbReference type="ARBA" id="ARBA00023015"/>
    </source>
</evidence>